<comment type="caution">
    <text evidence="7">The sequence shown here is derived from an EMBL/GenBank/DDBJ whole genome shotgun (WGS) entry which is preliminary data.</text>
</comment>
<evidence type="ECO:0000256" key="2">
    <source>
        <dbReference type="ARBA" id="ARBA00022514"/>
    </source>
</evidence>
<organism evidence="7 8">
    <name type="scientific">Silurus meridionalis</name>
    <name type="common">Southern catfish</name>
    <name type="synonym">Silurus soldatovi meridionalis</name>
    <dbReference type="NCBI Taxonomy" id="175797"/>
    <lineage>
        <taxon>Eukaryota</taxon>
        <taxon>Metazoa</taxon>
        <taxon>Chordata</taxon>
        <taxon>Craniata</taxon>
        <taxon>Vertebrata</taxon>
        <taxon>Euteleostomi</taxon>
        <taxon>Actinopterygii</taxon>
        <taxon>Neopterygii</taxon>
        <taxon>Teleostei</taxon>
        <taxon>Ostariophysi</taxon>
        <taxon>Siluriformes</taxon>
        <taxon>Siluridae</taxon>
        <taxon>Silurus</taxon>
    </lineage>
</organism>
<dbReference type="SMART" id="SM00199">
    <property type="entry name" value="SCY"/>
    <property type="match status" value="1"/>
</dbReference>
<dbReference type="Gene3D" id="2.40.50.40">
    <property type="match status" value="1"/>
</dbReference>
<proteinExistence type="predicted"/>
<dbReference type="Pfam" id="PF00048">
    <property type="entry name" value="IL8"/>
    <property type="match status" value="1"/>
</dbReference>
<dbReference type="AlphaFoldDB" id="A0A8T0BLA9"/>
<evidence type="ECO:0000256" key="5">
    <source>
        <dbReference type="SAM" id="SignalP"/>
    </source>
</evidence>
<evidence type="ECO:0000313" key="7">
    <source>
        <dbReference type="EMBL" id="KAF7707725.1"/>
    </source>
</evidence>
<evidence type="ECO:0000313" key="8">
    <source>
        <dbReference type="Proteomes" id="UP000606274"/>
    </source>
</evidence>
<dbReference type="InterPro" id="IPR039809">
    <property type="entry name" value="Chemokine_b/g/d"/>
</dbReference>
<gene>
    <name evidence="7" type="ORF">HF521_018943</name>
</gene>
<dbReference type="InterPro" id="IPR001811">
    <property type="entry name" value="Chemokine_IL8-like_dom"/>
</dbReference>
<feature type="signal peptide" evidence="5">
    <location>
        <begin position="1"/>
        <end position="21"/>
    </location>
</feature>
<feature type="chain" id="PRO_5035754403" description="Chemokine interleukin-8-like domain-containing protein" evidence="5">
    <location>
        <begin position="22"/>
        <end position="102"/>
    </location>
</feature>
<dbReference type="EMBL" id="JABFDY010000005">
    <property type="protein sequence ID" value="KAF7707725.1"/>
    <property type="molecule type" value="Genomic_DNA"/>
</dbReference>
<keyword evidence="3" id="KW-0964">Secreted</keyword>
<accession>A0A8T0BLA9</accession>
<dbReference type="InterPro" id="IPR036048">
    <property type="entry name" value="Interleukin_8-like_sf"/>
</dbReference>
<evidence type="ECO:0000256" key="4">
    <source>
        <dbReference type="ARBA" id="ARBA00022729"/>
    </source>
</evidence>
<evidence type="ECO:0000256" key="3">
    <source>
        <dbReference type="ARBA" id="ARBA00022525"/>
    </source>
</evidence>
<dbReference type="GO" id="GO:0006955">
    <property type="term" value="P:immune response"/>
    <property type="evidence" value="ECO:0007669"/>
    <property type="project" value="InterPro"/>
</dbReference>
<dbReference type="PANTHER" id="PTHR12015">
    <property type="entry name" value="SMALL INDUCIBLE CYTOKINE A"/>
    <property type="match status" value="1"/>
</dbReference>
<keyword evidence="2" id="KW-0202">Cytokine</keyword>
<reference evidence="7" key="1">
    <citation type="submission" date="2020-08" db="EMBL/GenBank/DDBJ databases">
        <title>Chromosome-level assembly of Southern catfish (Silurus meridionalis) provides insights into visual adaptation to the nocturnal and benthic lifestyles.</title>
        <authorList>
            <person name="Zhang Y."/>
            <person name="Wang D."/>
            <person name="Peng Z."/>
        </authorList>
    </citation>
    <scope>NUCLEOTIDE SEQUENCE</scope>
    <source>
        <strain evidence="7">SWU-2019-XX</strain>
        <tissue evidence="7">Muscle</tissue>
    </source>
</reference>
<keyword evidence="8" id="KW-1185">Reference proteome</keyword>
<name>A0A8T0BLA9_SILME</name>
<keyword evidence="4 5" id="KW-0732">Signal</keyword>
<evidence type="ECO:0000259" key="6">
    <source>
        <dbReference type="SMART" id="SM00199"/>
    </source>
</evidence>
<dbReference type="PANTHER" id="PTHR12015:SF183">
    <property type="entry name" value="C-C MOTIF CHEMOKINE 3"/>
    <property type="match status" value="1"/>
</dbReference>
<comment type="subcellular location">
    <subcellularLocation>
        <location evidence="1">Secreted</location>
    </subcellularLocation>
</comment>
<dbReference type="Proteomes" id="UP000606274">
    <property type="component" value="Unassembled WGS sequence"/>
</dbReference>
<protein>
    <recommendedName>
        <fullName evidence="6">Chemokine interleukin-8-like domain-containing protein</fullName>
    </recommendedName>
</protein>
<evidence type="ECO:0000256" key="1">
    <source>
        <dbReference type="ARBA" id="ARBA00004613"/>
    </source>
</evidence>
<dbReference type="GO" id="GO:0005615">
    <property type="term" value="C:extracellular space"/>
    <property type="evidence" value="ECO:0007669"/>
    <property type="project" value="UniProtKB-KW"/>
</dbReference>
<dbReference type="OrthoDB" id="8934837at2759"/>
<dbReference type="CDD" id="cd00272">
    <property type="entry name" value="Chemokine_CC"/>
    <property type="match status" value="1"/>
</dbReference>
<feature type="domain" description="Chemokine interleukin-8-like" evidence="6">
    <location>
        <begin position="29"/>
        <end position="87"/>
    </location>
</feature>
<sequence>MRNLTTLLFVLSLCSLHLVSSAPYAFDQNTPCCSTTTNIKIPIKRIVTCWRTSSSCPLKAIVFETVNGNQRCVDPAAEWVNGHMKALNCGGTTSTPKPESPQ</sequence>
<dbReference type="SUPFAM" id="SSF54117">
    <property type="entry name" value="Interleukin 8-like chemokines"/>
    <property type="match status" value="1"/>
</dbReference>
<dbReference type="GO" id="GO:0008009">
    <property type="term" value="F:chemokine activity"/>
    <property type="evidence" value="ECO:0007669"/>
    <property type="project" value="InterPro"/>
</dbReference>